<evidence type="ECO:0000313" key="1">
    <source>
        <dbReference type="EMBL" id="SPF80158.1"/>
    </source>
</evidence>
<organism evidence="1 2">
    <name type="scientific">Pseudoprimorskyibacter insulae</name>
    <dbReference type="NCBI Taxonomy" id="1695997"/>
    <lineage>
        <taxon>Bacteria</taxon>
        <taxon>Pseudomonadati</taxon>
        <taxon>Pseudomonadota</taxon>
        <taxon>Alphaproteobacteria</taxon>
        <taxon>Rhodobacterales</taxon>
        <taxon>Paracoccaceae</taxon>
        <taxon>Pseudoprimorskyibacter</taxon>
    </lineage>
</organism>
<dbReference type="Pfam" id="PF00494">
    <property type="entry name" value="SQS_PSY"/>
    <property type="match status" value="1"/>
</dbReference>
<dbReference type="OrthoDB" id="9814909at2"/>
<dbReference type="InterPro" id="IPR008949">
    <property type="entry name" value="Isoprenoid_synthase_dom_sf"/>
</dbReference>
<dbReference type="EMBL" id="OMOJ01000003">
    <property type="protein sequence ID" value="SPF80158.1"/>
    <property type="molecule type" value="Genomic_DNA"/>
</dbReference>
<accession>A0A2R8AVV3</accession>
<reference evidence="2" key="1">
    <citation type="submission" date="2018-03" db="EMBL/GenBank/DDBJ databases">
        <authorList>
            <person name="Rodrigo-Torres L."/>
            <person name="Arahal R. D."/>
            <person name="Lucena T."/>
        </authorList>
    </citation>
    <scope>NUCLEOTIDE SEQUENCE [LARGE SCALE GENOMIC DNA]</scope>
    <source>
        <strain evidence="2">CECT 8871</strain>
    </source>
</reference>
<dbReference type="Proteomes" id="UP000244904">
    <property type="component" value="Unassembled WGS sequence"/>
</dbReference>
<proteinExistence type="predicted"/>
<gene>
    <name evidence="1" type="ORF">PRI8871_01964</name>
</gene>
<protein>
    <recommendedName>
        <fullName evidence="3">Phytoene synthase</fullName>
    </recommendedName>
</protein>
<dbReference type="Gene3D" id="1.10.600.10">
    <property type="entry name" value="Farnesyl Diphosphate Synthase"/>
    <property type="match status" value="1"/>
</dbReference>
<evidence type="ECO:0008006" key="3">
    <source>
        <dbReference type="Google" id="ProtNLM"/>
    </source>
</evidence>
<keyword evidence="2" id="KW-1185">Reference proteome</keyword>
<dbReference type="SUPFAM" id="SSF48576">
    <property type="entry name" value="Terpenoid synthases"/>
    <property type="match status" value="1"/>
</dbReference>
<dbReference type="AlphaFoldDB" id="A0A2R8AVV3"/>
<evidence type="ECO:0000313" key="2">
    <source>
        <dbReference type="Proteomes" id="UP000244904"/>
    </source>
</evidence>
<name>A0A2R8AVV3_9RHOB</name>
<dbReference type="RefSeq" id="WP_108886032.1">
    <property type="nucleotide sequence ID" value="NZ_OMOJ01000003.1"/>
</dbReference>
<dbReference type="InterPro" id="IPR002060">
    <property type="entry name" value="Squ/phyt_synthse"/>
</dbReference>
<sequence length="255" mass="27605">MQDDNWHACARIVEAGDPERFAAAMAAPVQARAVLFPIYAFNVEVSRAPWVTQEPMIAEMRLQWWRDALAEIEAGGLVRRHEVVTPLAMVLDKASAKQLDDLVLARRWDIYRDPFEDAAAFHAFLENTGGLLTVAAARALGAPCDQAAMDAGYAAGLAAYLQAVPALEAAGRVPLVDGRAEAVADLARTGLERLEKARRAGVPVKARPAFLSAARAGAVLQLAARDPMAVAEDRLQVSEFKRRFALTKAAMTGRF</sequence>